<proteinExistence type="predicted"/>
<evidence type="ECO:0000256" key="1">
    <source>
        <dbReference type="ARBA" id="ARBA00022741"/>
    </source>
</evidence>
<keyword evidence="2" id="KW-0067">ATP-binding</keyword>
<evidence type="ECO:0000259" key="3">
    <source>
        <dbReference type="SMART" id="SM00382"/>
    </source>
</evidence>
<keyword evidence="5" id="KW-1185">Reference proteome</keyword>
<gene>
    <name evidence="4" type="ORF">GOACH_24_00190</name>
</gene>
<organism evidence="4 5">
    <name type="scientific">Gordonia aichiensis NBRC 108223</name>
    <dbReference type="NCBI Taxonomy" id="1220583"/>
    <lineage>
        <taxon>Bacteria</taxon>
        <taxon>Bacillati</taxon>
        <taxon>Actinomycetota</taxon>
        <taxon>Actinomycetes</taxon>
        <taxon>Mycobacteriales</taxon>
        <taxon>Gordoniaceae</taxon>
        <taxon>Gordonia</taxon>
    </lineage>
</organism>
<feature type="domain" description="AAA+ ATPase" evidence="3">
    <location>
        <begin position="341"/>
        <end position="510"/>
    </location>
</feature>
<dbReference type="SMART" id="SM00382">
    <property type="entry name" value="AAA"/>
    <property type="match status" value="1"/>
</dbReference>
<dbReference type="InterPro" id="IPR027417">
    <property type="entry name" value="P-loop_NTPase"/>
</dbReference>
<dbReference type="InterPro" id="IPR050130">
    <property type="entry name" value="ClpA_ClpB"/>
</dbReference>
<dbReference type="CDD" id="cd19499">
    <property type="entry name" value="RecA-like_ClpB_Hsp104-like"/>
    <property type="match status" value="1"/>
</dbReference>
<accession>L7KRQ8</accession>
<dbReference type="OrthoDB" id="9803641at2"/>
<dbReference type="AlphaFoldDB" id="L7KRQ8"/>
<dbReference type="Gene3D" id="3.40.50.300">
    <property type="entry name" value="P-loop containing nucleotide triphosphate hydrolases"/>
    <property type="match status" value="1"/>
</dbReference>
<keyword evidence="1" id="KW-0547">Nucleotide-binding</keyword>
<dbReference type="PANTHER" id="PTHR11638:SF18">
    <property type="entry name" value="HEAT SHOCK PROTEIN 104"/>
    <property type="match status" value="1"/>
</dbReference>
<dbReference type="EMBL" id="BANR01000024">
    <property type="protein sequence ID" value="GAC50398.1"/>
    <property type="molecule type" value="Genomic_DNA"/>
</dbReference>
<dbReference type="Proteomes" id="UP000010988">
    <property type="component" value="Unassembled WGS sequence"/>
</dbReference>
<dbReference type="GO" id="GO:0016887">
    <property type="term" value="F:ATP hydrolysis activity"/>
    <property type="evidence" value="ECO:0007669"/>
    <property type="project" value="InterPro"/>
</dbReference>
<dbReference type="eggNOG" id="COG0542">
    <property type="taxonomic scope" value="Bacteria"/>
</dbReference>
<name>L7KRQ8_9ACTN</name>
<dbReference type="SUPFAM" id="SSF52540">
    <property type="entry name" value="P-loop containing nucleoside triphosphate hydrolases"/>
    <property type="match status" value="1"/>
</dbReference>
<protein>
    <submittedName>
        <fullName evidence="4">Clp family protein</fullName>
    </submittedName>
</protein>
<dbReference type="Pfam" id="PF07724">
    <property type="entry name" value="AAA_2"/>
    <property type="match status" value="1"/>
</dbReference>
<reference evidence="4 5" key="1">
    <citation type="submission" date="2012-12" db="EMBL/GenBank/DDBJ databases">
        <title>Whole genome shotgun sequence of Gordonia aichiensis NBRC 108223.</title>
        <authorList>
            <person name="Isaki-Nakamura S."/>
            <person name="Hosoyama A."/>
            <person name="Tsuchikane K."/>
            <person name="Ando Y."/>
            <person name="Baba S."/>
            <person name="Ohji S."/>
            <person name="Hamada M."/>
            <person name="Tamura T."/>
            <person name="Yamazoe A."/>
            <person name="Yamazaki S."/>
            <person name="Fujita N."/>
        </authorList>
    </citation>
    <scope>NUCLEOTIDE SEQUENCE [LARGE SCALE GENOMIC DNA]</scope>
    <source>
        <strain evidence="4 5">NBRC 108223</strain>
    </source>
</reference>
<evidence type="ECO:0000313" key="5">
    <source>
        <dbReference type="Proteomes" id="UP000010988"/>
    </source>
</evidence>
<dbReference type="InterPro" id="IPR003959">
    <property type="entry name" value="ATPase_AAA_core"/>
</dbReference>
<dbReference type="InterPro" id="IPR003593">
    <property type="entry name" value="AAA+_ATPase"/>
</dbReference>
<comment type="caution">
    <text evidence="4">The sequence shown here is derived from an EMBL/GenBank/DDBJ whole genome shotgun (WGS) entry which is preliminary data.</text>
</comment>
<dbReference type="GO" id="GO:0034605">
    <property type="term" value="P:cellular response to heat"/>
    <property type="evidence" value="ECO:0007669"/>
    <property type="project" value="TreeGrafter"/>
</dbReference>
<dbReference type="GO" id="GO:0005524">
    <property type="term" value="F:ATP binding"/>
    <property type="evidence" value="ECO:0007669"/>
    <property type="project" value="UniProtKB-KW"/>
</dbReference>
<dbReference type="InterPro" id="IPR001270">
    <property type="entry name" value="ClpA/B"/>
</dbReference>
<evidence type="ECO:0000313" key="4">
    <source>
        <dbReference type="EMBL" id="GAC50398.1"/>
    </source>
</evidence>
<dbReference type="RefSeq" id="WP_005178129.1">
    <property type="nucleotide sequence ID" value="NZ_BANR01000024.1"/>
</dbReference>
<evidence type="ECO:0000256" key="2">
    <source>
        <dbReference type="ARBA" id="ARBA00022840"/>
    </source>
</evidence>
<dbReference type="STRING" id="1220583.GOACH_24_00190"/>
<dbReference type="PRINTS" id="PR00300">
    <property type="entry name" value="CLPPROTEASEA"/>
</dbReference>
<dbReference type="PANTHER" id="PTHR11638">
    <property type="entry name" value="ATP-DEPENDENT CLP PROTEASE"/>
    <property type="match status" value="1"/>
</dbReference>
<sequence length="619" mass="67260">MTLAHADRTTPTWIREVDIALAANPQVVLTGNLRDFVLIPTEKSGGPPYRSLDITSALVHALSQAGHQNIVSFNPAEGLGILSEQGQVASTLIRDAEKAAGSEASLTRQLRVLIRLVASAENSCCLVIEGASRLRAESETFGGELHELLVTAERALLTAVRHRVAGSHRTPLYNTVFWMVDREGDLPHWIVGNDLVRVISIPLPSLGDRRNLIRPLINSLPNAVPIPFDHELDEASTKLIDRYAGLTGGLTLRSINEINRLAIDRGIPGARIEDAVRTYRVGIPDNPWHDPALKAKIREAAATLNRSVLGQPAAVRKTVDILIRSTMGLTGAQTASSGGRPQGVLFFAGPTGVGKTELAKSVAELVFGRKDAFLRFDMSEFAHEGAEARLIGAPPGYIGHNAGGELTNAVRQQPFRLILFDEVEKAHPQIFDKFLQILEDGRLTDGNGSTVYFSEALIVFTSNLGVYTVGPDGLRTPRITRGAGYREVETTIRAAVAEHFTRDLGRPEILNRIGENVVVFDFVSEDVGNELVDVFVTNIGNRVRETTGARLVISDEAIQTLKSGATQNLDFGGRGVANVVEAMLINPLARAMFDLPTVPPEVVVTRIKRSGEAWNVWLR</sequence>
<dbReference type="GO" id="GO:0005737">
    <property type="term" value="C:cytoplasm"/>
    <property type="evidence" value="ECO:0007669"/>
    <property type="project" value="TreeGrafter"/>
</dbReference>